<dbReference type="AlphaFoldDB" id="A0A838CHW1"/>
<evidence type="ECO:0000313" key="1">
    <source>
        <dbReference type="EMBL" id="MBA1834169.1"/>
    </source>
</evidence>
<dbReference type="Proteomes" id="UP000581408">
    <property type="component" value="Unassembled WGS sequence"/>
</dbReference>
<dbReference type="EMBL" id="JABFEE010000001">
    <property type="protein sequence ID" value="MBA1834169.1"/>
    <property type="molecule type" value="Genomic_DNA"/>
</dbReference>
<accession>A0A838CHW1</accession>
<evidence type="ECO:0000313" key="2">
    <source>
        <dbReference type="Proteomes" id="UP000581408"/>
    </source>
</evidence>
<dbReference type="RefSeq" id="WP_181193778.1">
    <property type="nucleotide sequence ID" value="NZ_JABFEE010000001.1"/>
</dbReference>
<protein>
    <submittedName>
        <fullName evidence="1">Uncharacterized protein</fullName>
    </submittedName>
</protein>
<organism evidence="1 2">
    <name type="scientific">Corynebacterium wankanglinii</name>
    <dbReference type="NCBI Taxonomy" id="2735136"/>
    <lineage>
        <taxon>Bacteria</taxon>
        <taxon>Bacillati</taxon>
        <taxon>Actinomycetota</taxon>
        <taxon>Actinomycetes</taxon>
        <taxon>Mycobacteriales</taxon>
        <taxon>Corynebacteriaceae</taxon>
        <taxon>Corynebacterium</taxon>
    </lineage>
</organism>
<proteinExistence type="predicted"/>
<comment type="caution">
    <text evidence="1">The sequence shown here is derived from an EMBL/GenBank/DDBJ whole genome shotgun (WGS) entry which is preliminary data.</text>
</comment>
<reference evidence="1 2" key="1">
    <citation type="submission" date="2020-05" db="EMBL/GenBank/DDBJ databases">
        <title>Descriptions of Corynebacterium xxxx sp. nov., Corynebacterium yyyy sp. nov. and Corynebacterium zzzz sp. nov.</title>
        <authorList>
            <person name="Zhang G."/>
        </authorList>
    </citation>
    <scope>NUCLEOTIDE SEQUENCE [LARGE SCALE GENOMIC DNA]</scope>
    <source>
        <strain evidence="2">zg-915</strain>
    </source>
</reference>
<sequence length="279" mass="31144">MMQFDPNHVLEEGYQISYSSPTGELYQLHSRDRQANRYRRVALAKGGFSGGFAAPQFTEKETTNRYGARRAGVKLPPFEGTLSLIVRADERSLAFNRRDFTRAWSPFDPGTLYVVARDGNNASTPVVLNTIEEPPHETAGKRSMPLQVGYRALEGCWFGKARTYTGAATVIDSSDRGLSPVLTLAWTTAEDLDVTFPSGHRVSFKRSSYGGRLPDTVFFDLEPGMMGRPTDAAGNELDTLWSAFAGKMRGFELTPHIPTRWALSGCELRVTPRYLHPWR</sequence>
<gene>
    <name evidence="1" type="ORF">HMC16_00205</name>
</gene>
<name>A0A838CHW1_9CORY</name>